<evidence type="ECO:0000313" key="1">
    <source>
        <dbReference type="EMBL" id="GBN58466.1"/>
    </source>
</evidence>
<dbReference type="Proteomes" id="UP000499080">
    <property type="component" value="Unassembled WGS sequence"/>
</dbReference>
<dbReference type="Gene3D" id="3.60.10.10">
    <property type="entry name" value="Endonuclease/exonuclease/phosphatase"/>
    <property type="match status" value="1"/>
</dbReference>
<dbReference type="SUPFAM" id="SSF56219">
    <property type="entry name" value="DNase I-like"/>
    <property type="match status" value="1"/>
</dbReference>
<dbReference type="AlphaFoldDB" id="A0A4Y2Q850"/>
<keyword evidence="2" id="KW-1185">Reference proteome</keyword>
<reference evidence="1 2" key="1">
    <citation type="journal article" date="2019" name="Sci. Rep.">
        <title>Orb-weaving spider Araneus ventricosus genome elucidates the spidroin gene catalogue.</title>
        <authorList>
            <person name="Kono N."/>
            <person name="Nakamura H."/>
            <person name="Ohtoshi R."/>
            <person name="Moran D.A.P."/>
            <person name="Shinohara A."/>
            <person name="Yoshida Y."/>
            <person name="Fujiwara M."/>
            <person name="Mori M."/>
            <person name="Tomita M."/>
            <person name="Arakawa K."/>
        </authorList>
    </citation>
    <scope>NUCLEOTIDE SEQUENCE [LARGE SCALE GENOMIC DNA]</scope>
</reference>
<evidence type="ECO:0000313" key="2">
    <source>
        <dbReference type="Proteomes" id="UP000499080"/>
    </source>
</evidence>
<name>A0A4Y2Q850_ARAVE</name>
<protein>
    <recommendedName>
        <fullName evidence="3">Endonuclease/exonuclease/phosphatase domain-containing protein</fullName>
    </recommendedName>
</protein>
<accession>A0A4Y2Q850</accession>
<organism evidence="1 2">
    <name type="scientific">Araneus ventricosus</name>
    <name type="common">Orbweaver spider</name>
    <name type="synonym">Epeira ventricosa</name>
    <dbReference type="NCBI Taxonomy" id="182803"/>
    <lineage>
        <taxon>Eukaryota</taxon>
        <taxon>Metazoa</taxon>
        <taxon>Ecdysozoa</taxon>
        <taxon>Arthropoda</taxon>
        <taxon>Chelicerata</taxon>
        <taxon>Arachnida</taxon>
        <taxon>Araneae</taxon>
        <taxon>Araneomorphae</taxon>
        <taxon>Entelegynae</taxon>
        <taxon>Araneoidea</taxon>
        <taxon>Araneidae</taxon>
        <taxon>Araneus</taxon>
    </lineage>
</organism>
<sequence length="150" mass="17131">MVLLQVLQVNVNHSRAAHRAALMTAGDVNCDFLCLQDRYVVDGFPLGDALEYPMFSSNHFNCVTYCLDSNLNYSFKNSTFNSVTISIHFANIHLRLTNVYFQPHVNIDNLITEILYIGLNGSFDVLVGDFNARSQTWGYDFEDHRQFPNL</sequence>
<dbReference type="EMBL" id="BGPR01012936">
    <property type="protein sequence ID" value="GBN58466.1"/>
    <property type="molecule type" value="Genomic_DNA"/>
</dbReference>
<dbReference type="OrthoDB" id="6437148at2759"/>
<comment type="caution">
    <text evidence="1">The sequence shown here is derived from an EMBL/GenBank/DDBJ whole genome shotgun (WGS) entry which is preliminary data.</text>
</comment>
<evidence type="ECO:0008006" key="3">
    <source>
        <dbReference type="Google" id="ProtNLM"/>
    </source>
</evidence>
<dbReference type="InterPro" id="IPR036691">
    <property type="entry name" value="Endo/exonu/phosph_ase_sf"/>
</dbReference>
<proteinExistence type="predicted"/>
<gene>
    <name evidence="1" type="ORF">AVEN_187344_1</name>
</gene>